<feature type="transmembrane region" description="Helical" evidence="2">
    <location>
        <begin position="376"/>
        <end position="396"/>
    </location>
</feature>
<feature type="domain" description="Cyclic nucleotide-binding" evidence="3">
    <location>
        <begin position="477"/>
        <end position="594"/>
    </location>
</feature>
<evidence type="ECO:0000313" key="5">
    <source>
        <dbReference type="Proteomes" id="UP000069940"/>
    </source>
</evidence>
<keyword evidence="2" id="KW-0812">Transmembrane</keyword>
<dbReference type="InterPro" id="IPR000595">
    <property type="entry name" value="cNMP-bd_dom"/>
</dbReference>
<dbReference type="RefSeq" id="XP_062710715.1">
    <property type="nucleotide sequence ID" value="XM_062854731.1"/>
</dbReference>
<accession>A0ABM1ZQK7</accession>
<dbReference type="GeneID" id="134288839"/>
<feature type="transmembrane region" description="Helical" evidence="2">
    <location>
        <begin position="160"/>
        <end position="178"/>
    </location>
</feature>
<evidence type="ECO:0000256" key="2">
    <source>
        <dbReference type="SAM" id="Phobius"/>
    </source>
</evidence>
<feature type="transmembrane region" description="Helical" evidence="2">
    <location>
        <begin position="80"/>
        <end position="106"/>
    </location>
</feature>
<feature type="transmembrane region" description="Helical" evidence="2">
    <location>
        <begin position="229"/>
        <end position="257"/>
    </location>
</feature>
<evidence type="ECO:0000259" key="3">
    <source>
        <dbReference type="PROSITE" id="PS50042"/>
    </source>
</evidence>
<feature type="region of interest" description="Disordered" evidence="1">
    <location>
        <begin position="1"/>
        <end position="23"/>
    </location>
</feature>
<name>A0ABM1ZQK7_AEDAL</name>
<keyword evidence="2" id="KW-1133">Transmembrane helix</keyword>
<dbReference type="Gene3D" id="1.10.287.630">
    <property type="entry name" value="Helix hairpin bin"/>
    <property type="match status" value="1"/>
</dbReference>
<evidence type="ECO:0000256" key="1">
    <source>
        <dbReference type="SAM" id="MobiDB-lite"/>
    </source>
</evidence>
<dbReference type="PANTHER" id="PTHR45689:SF14">
    <property type="entry name" value="CYCLIC NUCLEOTIDE-GATED CATION CHANNEL SUBUNIT A-LIKE PROTEIN"/>
    <property type="match status" value="1"/>
</dbReference>
<dbReference type="SUPFAM" id="SSF51206">
    <property type="entry name" value="cAMP-binding domain-like"/>
    <property type="match status" value="1"/>
</dbReference>
<evidence type="ECO:0000313" key="4">
    <source>
        <dbReference type="EnsemblMetazoa" id="AALFPA23_020724.P30599"/>
    </source>
</evidence>
<reference evidence="4" key="2">
    <citation type="submission" date="2025-05" db="UniProtKB">
        <authorList>
            <consortium name="EnsemblMetazoa"/>
        </authorList>
    </citation>
    <scope>IDENTIFICATION</scope>
    <source>
        <strain evidence="4">Foshan</strain>
    </source>
</reference>
<dbReference type="PANTHER" id="PTHR45689">
    <property type="entry name" value="I[[H]] CHANNEL, ISOFORM E"/>
    <property type="match status" value="1"/>
</dbReference>
<feature type="compositionally biased region" description="Polar residues" evidence="1">
    <location>
        <begin position="13"/>
        <end position="23"/>
    </location>
</feature>
<dbReference type="InterPro" id="IPR018490">
    <property type="entry name" value="cNMP-bd_dom_sf"/>
</dbReference>
<sequence>MTDIADRHRCNLPPQTENGPSGSSLWRNIRRRLRKITMLSPEHPDTETYFRSIAQIANENKRLLRDYPACIIHPLSTFHFYWDVVIFFALLTHLLTLSFVVSYLIYIDVDDFPAIIQFDLVLCVVLGLDNILKLFTGYVVEKRKTVVLDPKKILLHRFKYLRIVYDCIGAMPFILLLYKLDTCYYQSEQFFYLVFALFLYFANILRFHEVNRRFETIPKFFKATENQITIMKLIIGTIYVLHWTSCIADILPMLVFYTHDHGEFPEWNSTGYLVGDFLVDMYWRTYRADDEVPYQIGRQRSGMDRLEYWEYRNYLWNNKFTLASRDQRYVLLKLDDAFRNETLPSIYVRSMMDSIQIAMQSSHVDKAGPMATNSWLTAYAVLSGWLWLTYILFTMIRMVTSTDLSATKYDEIVNELKAYAYNRRLSPELKEKMLRHFANRYRMRYFDEESIQNTISANLRRSIRMETCQHLVNNVELFRNLPHALIEDIVDRLKLELFLENDVIIQAGSLGDAMYFIASGTAAVYSASGKELGHLADGAHFGEICLLKTDQKRTANVVALEVCEVYKLSFGDFQMLIEPHSYLLERMQKLANERLAKSQGMKDKISEEDVYDNFLQ</sequence>
<feature type="transmembrane region" description="Helical" evidence="2">
    <location>
        <begin position="190"/>
        <end position="208"/>
    </location>
</feature>
<organism evidence="4 5">
    <name type="scientific">Aedes albopictus</name>
    <name type="common">Asian tiger mosquito</name>
    <name type="synonym">Stegomyia albopicta</name>
    <dbReference type="NCBI Taxonomy" id="7160"/>
    <lineage>
        <taxon>Eukaryota</taxon>
        <taxon>Metazoa</taxon>
        <taxon>Ecdysozoa</taxon>
        <taxon>Arthropoda</taxon>
        <taxon>Hexapoda</taxon>
        <taxon>Insecta</taxon>
        <taxon>Pterygota</taxon>
        <taxon>Neoptera</taxon>
        <taxon>Endopterygota</taxon>
        <taxon>Diptera</taxon>
        <taxon>Nematocera</taxon>
        <taxon>Culicoidea</taxon>
        <taxon>Culicidae</taxon>
        <taxon>Culicinae</taxon>
        <taxon>Aedini</taxon>
        <taxon>Aedes</taxon>
        <taxon>Stegomyia</taxon>
    </lineage>
</organism>
<dbReference type="InterPro" id="IPR014710">
    <property type="entry name" value="RmlC-like_jellyroll"/>
</dbReference>
<dbReference type="InterPro" id="IPR051413">
    <property type="entry name" value="K/Na_HCN_channel"/>
</dbReference>
<keyword evidence="5" id="KW-1185">Reference proteome</keyword>
<dbReference type="SMART" id="SM00100">
    <property type="entry name" value="cNMP"/>
    <property type="match status" value="1"/>
</dbReference>
<dbReference type="CDD" id="cd00038">
    <property type="entry name" value="CAP_ED"/>
    <property type="match status" value="1"/>
</dbReference>
<dbReference type="PROSITE" id="PS50042">
    <property type="entry name" value="CNMP_BINDING_3"/>
    <property type="match status" value="1"/>
</dbReference>
<reference evidence="5" key="1">
    <citation type="journal article" date="2015" name="Proc. Natl. Acad. Sci. U.S.A.">
        <title>Genome sequence of the Asian Tiger mosquito, Aedes albopictus, reveals insights into its biology, genetics, and evolution.</title>
        <authorList>
            <person name="Chen X.G."/>
            <person name="Jiang X."/>
            <person name="Gu J."/>
            <person name="Xu M."/>
            <person name="Wu Y."/>
            <person name="Deng Y."/>
            <person name="Zhang C."/>
            <person name="Bonizzoni M."/>
            <person name="Dermauw W."/>
            <person name="Vontas J."/>
            <person name="Armbruster P."/>
            <person name="Huang X."/>
            <person name="Yang Y."/>
            <person name="Zhang H."/>
            <person name="He W."/>
            <person name="Peng H."/>
            <person name="Liu Y."/>
            <person name="Wu K."/>
            <person name="Chen J."/>
            <person name="Lirakis M."/>
            <person name="Topalis P."/>
            <person name="Van Leeuwen T."/>
            <person name="Hall A.B."/>
            <person name="Jiang X."/>
            <person name="Thorpe C."/>
            <person name="Mueller R.L."/>
            <person name="Sun C."/>
            <person name="Waterhouse R.M."/>
            <person name="Yan G."/>
            <person name="Tu Z.J."/>
            <person name="Fang X."/>
            <person name="James A.A."/>
        </authorList>
    </citation>
    <scope>NUCLEOTIDE SEQUENCE [LARGE SCALE GENOMIC DNA]</scope>
    <source>
        <strain evidence="5">Foshan</strain>
    </source>
</reference>
<keyword evidence="2" id="KW-0472">Membrane</keyword>
<proteinExistence type="predicted"/>
<dbReference type="Gene3D" id="2.60.120.10">
    <property type="entry name" value="Jelly Rolls"/>
    <property type="match status" value="1"/>
</dbReference>
<dbReference type="Pfam" id="PF00027">
    <property type="entry name" value="cNMP_binding"/>
    <property type="match status" value="1"/>
</dbReference>
<feature type="transmembrane region" description="Helical" evidence="2">
    <location>
        <begin position="118"/>
        <end position="140"/>
    </location>
</feature>
<dbReference type="EnsemblMetazoa" id="AALFPA23_020724.R30599">
    <property type="protein sequence ID" value="AALFPA23_020724.P30599"/>
    <property type="gene ID" value="AALFPA23_020724"/>
</dbReference>
<protein>
    <recommendedName>
        <fullName evidence="3">Cyclic nucleotide-binding domain-containing protein</fullName>
    </recommendedName>
</protein>
<dbReference type="Proteomes" id="UP000069940">
    <property type="component" value="Unassembled WGS sequence"/>
</dbReference>